<dbReference type="GO" id="GO:0004854">
    <property type="term" value="F:xanthine dehydrogenase activity"/>
    <property type="evidence" value="ECO:0007669"/>
    <property type="project" value="UniProtKB-EC"/>
</dbReference>
<dbReference type="GO" id="GO:0005506">
    <property type="term" value="F:iron ion binding"/>
    <property type="evidence" value="ECO:0007669"/>
    <property type="project" value="InterPro"/>
</dbReference>
<evidence type="ECO:0000256" key="10">
    <source>
        <dbReference type="ARBA" id="ARBA00053029"/>
    </source>
</evidence>
<keyword evidence="9" id="KW-0408">Iron</keyword>
<dbReference type="Gene3D" id="3.30.390.50">
    <property type="entry name" value="CO dehydrogenase flavoprotein, C-terminal domain"/>
    <property type="match status" value="1"/>
</dbReference>
<protein>
    <submittedName>
        <fullName evidence="13">Xanthine dehydrogenase molybdenum-binding subunit</fullName>
        <ecNumber evidence="13">1.17.1.4</ecNumber>
    </submittedName>
</protein>
<dbReference type="PANTHER" id="PTHR11908">
    <property type="entry name" value="XANTHINE DEHYDROGENASE"/>
    <property type="match status" value="1"/>
</dbReference>
<dbReference type="InterPro" id="IPR002888">
    <property type="entry name" value="2Fe-2S-bd"/>
</dbReference>
<dbReference type="InterPro" id="IPR000674">
    <property type="entry name" value="Ald_Oxase/Xan_DH_a/b"/>
</dbReference>
<dbReference type="Gene3D" id="3.10.20.30">
    <property type="match status" value="1"/>
</dbReference>
<keyword evidence="6" id="KW-0479">Metal-binding</keyword>
<dbReference type="InterPro" id="IPR036856">
    <property type="entry name" value="Ald_Oxase/Xan_DH_a/b_sf"/>
</dbReference>
<dbReference type="PIRSF" id="PIRSF000127">
    <property type="entry name" value="Xanthine_DH"/>
    <property type="match status" value="1"/>
</dbReference>
<dbReference type="Proteomes" id="UP000054935">
    <property type="component" value="Unassembled WGS sequence"/>
</dbReference>
<comment type="cofactor">
    <cofactor evidence="2">
        <name>FAD</name>
        <dbReference type="ChEBI" id="CHEBI:57692"/>
    </cofactor>
</comment>
<evidence type="ECO:0000256" key="6">
    <source>
        <dbReference type="ARBA" id="ARBA00022723"/>
    </source>
</evidence>
<dbReference type="SUPFAM" id="SSF47741">
    <property type="entry name" value="CO dehydrogenase ISP C-domain like"/>
    <property type="match status" value="1"/>
</dbReference>
<dbReference type="SUPFAM" id="SSF54292">
    <property type="entry name" value="2Fe-2S ferredoxin-like"/>
    <property type="match status" value="1"/>
</dbReference>
<feature type="domain" description="2Fe-2S ferredoxin-type" evidence="11">
    <location>
        <begin position="4"/>
        <end position="92"/>
    </location>
</feature>
<dbReference type="Gene3D" id="3.90.1170.50">
    <property type="entry name" value="Aldehyde oxidase/xanthine dehydrogenase, a/b hammerhead"/>
    <property type="match status" value="1"/>
</dbReference>
<dbReference type="SMART" id="SM01092">
    <property type="entry name" value="CO_deh_flav_C"/>
    <property type="match status" value="1"/>
</dbReference>
<dbReference type="InterPro" id="IPR001041">
    <property type="entry name" value="2Fe-2S_ferredoxin-type"/>
</dbReference>
<dbReference type="PROSITE" id="PS51387">
    <property type="entry name" value="FAD_PCMH"/>
    <property type="match status" value="1"/>
</dbReference>
<dbReference type="EC" id="1.17.1.4" evidence="13"/>
<dbReference type="InterPro" id="IPR036884">
    <property type="entry name" value="2Fe-2S-bd_dom_sf"/>
</dbReference>
<dbReference type="OrthoDB" id="9758509at2"/>
<dbReference type="InterPro" id="IPR036010">
    <property type="entry name" value="2Fe-2S_ferredoxin-like_sf"/>
</dbReference>
<dbReference type="SUPFAM" id="SSF55447">
    <property type="entry name" value="CO dehydrogenase flavoprotein C-terminal domain-like"/>
    <property type="match status" value="1"/>
</dbReference>
<dbReference type="SUPFAM" id="SSF56176">
    <property type="entry name" value="FAD-binding/transporter-associated domain-like"/>
    <property type="match status" value="1"/>
</dbReference>
<dbReference type="InterPro" id="IPR036318">
    <property type="entry name" value="FAD-bd_PCMH-like_sf"/>
</dbReference>
<evidence type="ECO:0000259" key="12">
    <source>
        <dbReference type="PROSITE" id="PS51387"/>
    </source>
</evidence>
<evidence type="ECO:0000256" key="3">
    <source>
        <dbReference type="ARBA" id="ARBA00006849"/>
    </source>
</evidence>
<dbReference type="Gene3D" id="1.10.150.120">
    <property type="entry name" value="[2Fe-2S]-binding domain"/>
    <property type="match status" value="1"/>
</dbReference>
<dbReference type="Gene3D" id="3.30.465.10">
    <property type="match status" value="1"/>
</dbReference>
<sequence length="1499" mass="161256">MTDNVVKFYLNGKQVEIANPSPDLLLIDYLKSPQVNLSGPKKPCGQGGCGGCTVILSDWDAEKGAPNHRAINSCLRPVTALNGLAVTTVEGTGTPVKPTPARLSHNPVFGWMAATQSPDRPADLPEVAKALDAHMDALADILEDVDEAITGKQEHGGMNKVAHTLAANNGTQCGYCSVGFVMNMTEFFANNPQATQREVEAALDGNLCRCTGYRAILSGMKSLASDWTEADAAAQMPLKLDHEAQVQIPATGYDIPFPDGAKAPATPAQIEGNKLWLVPRDLDKLRDMMGAYPEARLVQANTSYGVYKDEYLAADVLIDLSAVPDLNHAPQLSDCLTVPASITYSQLIEILQQAMTDLGQSDPDATGEARFPSTTPLGAVHYMARRTAGRLVRNAATLGGNLMLVAHHIAAGEPFPSDAATALVGVGAQVEWMDFAEDGVKTTPLGELYDLLAQVPEFARRVVILNVQIPTQPGAFVSAHKTALREVNSHSLVNACTRICVDDQGIVTEAYLVFGGILPLPWAARATQEALLGRPLSLEMMGEIATLLLKEVSEALDATAPRMEGLPSENIPNAYKAQLATSFLYKAVVAAQSDVPPEVASAGQQMWGNWPISKGHQDWESDKDWERQPVGDPYIKYLAMEQTAGKLRYTHELPTPNGTLYASLVQSTKPLGMFRWVHPETGADLTAGALSALLAAQFPAFQDLITCDDVPKGGINLQGMGADQPLFSTGAVVYVGQALALIGASGPQEAETIAEFVTQRCVAYGPITYDGPDWWDAPVLTLDKAIELGSIYPDYPSSAPFVSHIWRITRPGSVLDWMPEANAAPVTVEADTLVGNIACTVVSGAHSCGGQAHFYMEPQAVLVEPGDAHSYLIHPSTQSPQEMHQTSAMALGAQYNHIEVKVPPVGGGFGGKTEQTRFVVGPAMVAAAATDRPVKLALTREQDTSMIGKRHGYKGHCTIALDQGDIRPEDRGRIRGQSLQFWGDGGAFYDCSFIVSNCLITRADNAYSVPNYQAQIDVCRTNTAPSTAMRSFGDIQSKVIVEAAIDDAAHALGMRGEDVREKSLYTRGEVTPFGQALPECYIREVWHWLKDKCDFDAKVAEVEAFNTANRWRKRGVAMLPVKYGSGYNLPLLEQATATVSIYQADGTVVIHQSGVEMGQGLLTVARQVVALVLNIPMDMVRVENANTSVTPNPTSSGGSTGTSYNAEAVKQLGQQMRTRISSFVEELRLEHGDGWCKRNQIDYWNHEGGWNAVVKTPDGQHKLIWSLIVAQAYQARVNLTASFNAVIQGGTTEMPNVTYKPLNDQPKIPGYTGTDGQPGSFTQFCGWTYSAAASVVEVDVLTGETKVISSDIAYDMGMSLNPAIDIGQIEGAFVQGIGYVLTERLAFQPDGPNAGTLNSVNTWRYKIPATTTIPLEMNTHLFPRSEVPFPLDPMSGVLSSKEVGEPPLVLATSVFLALRNAVRASRVERGLDPYFTLDAPATVDAVSAALGVTPEQFAT</sequence>
<dbReference type="InterPro" id="IPR006058">
    <property type="entry name" value="2Fe2S_fd_BS"/>
</dbReference>
<dbReference type="PANTHER" id="PTHR11908:SF132">
    <property type="entry name" value="ALDEHYDE OXIDASE 1-RELATED"/>
    <property type="match status" value="1"/>
</dbReference>
<dbReference type="RefSeq" id="WP_058248604.1">
    <property type="nucleotide sequence ID" value="NZ_CYSE01000006.1"/>
</dbReference>
<evidence type="ECO:0000256" key="1">
    <source>
        <dbReference type="ARBA" id="ARBA00001924"/>
    </source>
</evidence>
<dbReference type="PROSITE" id="PS51085">
    <property type="entry name" value="2FE2S_FER_2"/>
    <property type="match status" value="1"/>
</dbReference>
<dbReference type="InterPro" id="IPR016169">
    <property type="entry name" value="FAD-bd_PCMH_sub2"/>
</dbReference>
<proteinExistence type="inferred from homology"/>
<dbReference type="GO" id="GO:0051537">
    <property type="term" value="F:2 iron, 2 sulfur cluster binding"/>
    <property type="evidence" value="ECO:0007669"/>
    <property type="project" value="InterPro"/>
</dbReference>
<feature type="domain" description="FAD-binding PCMH-type" evidence="12">
    <location>
        <begin position="269"/>
        <end position="474"/>
    </location>
</feature>
<dbReference type="GO" id="GO:0071949">
    <property type="term" value="F:FAD binding"/>
    <property type="evidence" value="ECO:0007669"/>
    <property type="project" value="InterPro"/>
</dbReference>
<keyword evidence="8 13" id="KW-0560">Oxidoreductase</keyword>
<comment type="similarity">
    <text evidence="3">Belongs to the xanthine dehydrogenase family.</text>
</comment>
<evidence type="ECO:0000256" key="8">
    <source>
        <dbReference type="ARBA" id="ARBA00023002"/>
    </source>
</evidence>
<name>A0A0P1H1K0_9RHOB</name>
<evidence type="ECO:0000256" key="9">
    <source>
        <dbReference type="ARBA" id="ARBA00023004"/>
    </source>
</evidence>
<evidence type="ECO:0000256" key="4">
    <source>
        <dbReference type="ARBA" id="ARBA00022505"/>
    </source>
</evidence>
<gene>
    <name evidence="13" type="primary">xdhA_2</name>
    <name evidence="13" type="ORF">TRN7648_03141</name>
</gene>
<dbReference type="Gene3D" id="3.30.365.10">
    <property type="entry name" value="Aldehyde oxidase/xanthine dehydrogenase, molybdopterin binding domain"/>
    <property type="match status" value="4"/>
</dbReference>
<comment type="cofactor">
    <cofactor evidence="10">
        <name>Mo-molybdopterin cytosine dinucleotide</name>
        <dbReference type="ChEBI" id="CHEBI:71308"/>
    </cofactor>
</comment>
<dbReference type="InterPro" id="IPR016166">
    <property type="entry name" value="FAD-bd_PCMH"/>
</dbReference>
<evidence type="ECO:0000256" key="2">
    <source>
        <dbReference type="ARBA" id="ARBA00001974"/>
    </source>
</evidence>
<dbReference type="InterPro" id="IPR037165">
    <property type="entry name" value="AldOxase/xan_DH_Mopterin-bd_sf"/>
</dbReference>
<evidence type="ECO:0000259" key="11">
    <source>
        <dbReference type="PROSITE" id="PS51085"/>
    </source>
</evidence>
<dbReference type="EMBL" id="CYSE01000006">
    <property type="protein sequence ID" value="CUH80750.1"/>
    <property type="molecule type" value="Genomic_DNA"/>
</dbReference>
<evidence type="ECO:0000256" key="7">
    <source>
        <dbReference type="ARBA" id="ARBA00022827"/>
    </source>
</evidence>
<dbReference type="Pfam" id="PF20256">
    <property type="entry name" value="MoCoBD_2"/>
    <property type="match status" value="1"/>
</dbReference>
<dbReference type="InterPro" id="IPR002346">
    <property type="entry name" value="Mopterin_DH_FAD-bd"/>
</dbReference>
<dbReference type="InterPro" id="IPR046867">
    <property type="entry name" value="AldOxase/xan_DH_MoCoBD2"/>
</dbReference>
<dbReference type="PROSITE" id="PS00197">
    <property type="entry name" value="2FE2S_FER_1"/>
    <property type="match status" value="1"/>
</dbReference>
<keyword evidence="14" id="KW-1185">Reference proteome</keyword>
<dbReference type="InterPro" id="IPR005107">
    <property type="entry name" value="CO_DH_flav_C"/>
</dbReference>
<evidence type="ECO:0000256" key="5">
    <source>
        <dbReference type="ARBA" id="ARBA00022630"/>
    </source>
</evidence>
<comment type="cofactor">
    <cofactor evidence="1">
        <name>Mo-molybdopterin</name>
        <dbReference type="ChEBI" id="CHEBI:71302"/>
    </cofactor>
</comment>
<reference evidence="13" key="1">
    <citation type="submission" date="2015-09" db="EMBL/GenBank/DDBJ databases">
        <authorList>
            <consortium name="Swine Surveillance"/>
        </authorList>
    </citation>
    <scope>NUCLEOTIDE SEQUENCE [LARGE SCALE GENOMIC DNA]</scope>
    <source>
        <strain evidence="13">CECT 7648</strain>
    </source>
</reference>
<dbReference type="Pfam" id="PF01799">
    <property type="entry name" value="Fer2_2"/>
    <property type="match status" value="1"/>
</dbReference>
<dbReference type="InterPro" id="IPR008274">
    <property type="entry name" value="AldOxase/xan_DH_MoCoBD1"/>
</dbReference>
<dbReference type="SMART" id="SM01008">
    <property type="entry name" value="Ald_Xan_dh_C"/>
    <property type="match status" value="1"/>
</dbReference>
<dbReference type="InterPro" id="IPR036683">
    <property type="entry name" value="CO_DH_flav_C_dom_sf"/>
</dbReference>
<evidence type="ECO:0000313" key="13">
    <source>
        <dbReference type="EMBL" id="CUH80750.1"/>
    </source>
</evidence>
<dbReference type="Pfam" id="PF02738">
    <property type="entry name" value="MoCoBD_1"/>
    <property type="match status" value="1"/>
</dbReference>
<accession>A0A0P1H1K0</accession>
<dbReference type="FunFam" id="3.30.365.10:FF:000001">
    <property type="entry name" value="Xanthine dehydrogenase oxidase"/>
    <property type="match status" value="1"/>
</dbReference>
<dbReference type="InterPro" id="IPR016208">
    <property type="entry name" value="Ald_Oxase/xanthine_DH-like"/>
</dbReference>
<keyword evidence="4" id="KW-0500">Molybdenum</keyword>
<organism evidence="13 14">
    <name type="scientific">Tropicibacter naphthalenivorans</name>
    <dbReference type="NCBI Taxonomy" id="441103"/>
    <lineage>
        <taxon>Bacteria</taxon>
        <taxon>Pseudomonadati</taxon>
        <taxon>Pseudomonadota</taxon>
        <taxon>Alphaproteobacteria</taxon>
        <taxon>Rhodobacterales</taxon>
        <taxon>Roseobacteraceae</taxon>
        <taxon>Tropicibacter</taxon>
    </lineage>
</organism>
<dbReference type="SUPFAM" id="SSF56003">
    <property type="entry name" value="Molybdenum cofactor-binding domain"/>
    <property type="match status" value="1"/>
</dbReference>
<dbReference type="Pfam" id="PF03450">
    <property type="entry name" value="CO_deh_flav_C"/>
    <property type="match status" value="1"/>
</dbReference>
<dbReference type="Pfam" id="PF00941">
    <property type="entry name" value="FAD_binding_5"/>
    <property type="match status" value="1"/>
</dbReference>
<dbReference type="InterPro" id="IPR012675">
    <property type="entry name" value="Beta-grasp_dom_sf"/>
</dbReference>
<dbReference type="STRING" id="441103.TRN7648_03141"/>
<keyword evidence="5" id="KW-0285">Flavoprotein</keyword>
<dbReference type="SUPFAM" id="SSF54665">
    <property type="entry name" value="CO dehydrogenase molybdoprotein N-domain-like"/>
    <property type="match status" value="1"/>
</dbReference>
<evidence type="ECO:0000313" key="14">
    <source>
        <dbReference type="Proteomes" id="UP000054935"/>
    </source>
</evidence>
<keyword evidence="7" id="KW-0274">FAD</keyword>